<dbReference type="PANTHER" id="PTHR35024">
    <property type="entry name" value="HYPOTHETICAL CYTOSOLIC PROTEIN"/>
    <property type="match status" value="1"/>
</dbReference>
<dbReference type="InterPro" id="IPR007607">
    <property type="entry name" value="BacA/B"/>
</dbReference>
<dbReference type="Pfam" id="PF04519">
    <property type="entry name" value="Bactofilin"/>
    <property type="match status" value="1"/>
</dbReference>
<dbReference type="Proteomes" id="UP001466331">
    <property type="component" value="Unassembled WGS sequence"/>
</dbReference>
<sequence>MQTVLANVGIEHTPHKIGRNVSVKGKLKLEEPISIEGFFKGTIKSTSIVAIAESAEVTANIEADIVIVAGKLEGDILADNQVFLLDTCRMKGSIRTSRISIADNAVFEGECQMLSSPEEVDIFSYTVEQLSNNLKRL</sequence>
<name>A0ABU9UAC2_9SPIR</name>
<comment type="similarity">
    <text evidence="1">Belongs to the bactofilin family.</text>
</comment>
<gene>
    <name evidence="2" type="ORF">WKV44_03505</name>
</gene>
<keyword evidence="3" id="KW-1185">Reference proteome</keyword>
<reference evidence="2 3" key="1">
    <citation type="submission" date="2024-03" db="EMBL/GenBank/DDBJ databases">
        <title>Ignisphaera cupida sp. nov., a hyperthermophilic hydrolytic archaeon from a hot spring of Kamchatka, and proposal of Ignisphaeraceae fam. nov.</title>
        <authorList>
            <person name="Podosokorskaya O.A."/>
            <person name="Elcheninov A.G."/>
            <person name="Maltseva A.I."/>
            <person name="Zayulina K.S."/>
            <person name="Novikov A."/>
            <person name="Merkel A.Y."/>
        </authorList>
    </citation>
    <scope>NUCLEOTIDE SEQUENCE [LARGE SCALE GENOMIC DNA]</scope>
    <source>
        <strain evidence="2 3">38H-sp</strain>
    </source>
</reference>
<protein>
    <submittedName>
        <fullName evidence="2">Polymer-forming cytoskeletal protein</fullName>
    </submittedName>
</protein>
<organism evidence="2 3">
    <name type="scientific">Rarispira pelagica</name>
    <dbReference type="NCBI Taxonomy" id="3141764"/>
    <lineage>
        <taxon>Bacteria</taxon>
        <taxon>Pseudomonadati</taxon>
        <taxon>Spirochaetota</taxon>
        <taxon>Spirochaetia</taxon>
        <taxon>Winmispirales</taxon>
        <taxon>Winmispiraceae</taxon>
        <taxon>Rarispira</taxon>
    </lineage>
</organism>
<evidence type="ECO:0000313" key="3">
    <source>
        <dbReference type="Proteomes" id="UP001466331"/>
    </source>
</evidence>
<evidence type="ECO:0000313" key="2">
    <source>
        <dbReference type="EMBL" id="MEM5947604.1"/>
    </source>
</evidence>
<dbReference type="RefSeq" id="WP_420069047.1">
    <property type="nucleotide sequence ID" value="NZ_JBCHKQ010000001.1"/>
</dbReference>
<evidence type="ECO:0000256" key="1">
    <source>
        <dbReference type="ARBA" id="ARBA00044755"/>
    </source>
</evidence>
<accession>A0ABU9UAC2</accession>
<proteinExistence type="inferred from homology"/>
<dbReference type="PANTHER" id="PTHR35024:SF4">
    <property type="entry name" value="POLYMER-FORMING CYTOSKELETAL PROTEIN"/>
    <property type="match status" value="1"/>
</dbReference>
<dbReference type="EMBL" id="JBCHKQ010000001">
    <property type="protein sequence ID" value="MEM5947604.1"/>
    <property type="molecule type" value="Genomic_DNA"/>
</dbReference>
<comment type="caution">
    <text evidence="2">The sequence shown here is derived from an EMBL/GenBank/DDBJ whole genome shotgun (WGS) entry which is preliminary data.</text>
</comment>